<feature type="transmembrane region" description="Helical" evidence="6">
    <location>
        <begin position="227"/>
        <end position="249"/>
    </location>
</feature>
<dbReference type="PANTHER" id="PTHR30294">
    <property type="entry name" value="MEMBRANE COMPONENT OF ABC TRANSPORTER YHHJ-RELATED"/>
    <property type="match status" value="1"/>
</dbReference>
<feature type="transmembrane region" description="Helical" evidence="6">
    <location>
        <begin position="295"/>
        <end position="313"/>
    </location>
</feature>
<keyword evidence="2" id="KW-1003">Cell membrane</keyword>
<evidence type="ECO:0000256" key="1">
    <source>
        <dbReference type="ARBA" id="ARBA00004651"/>
    </source>
</evidence>
<dbReference type="GO" id="GO:0005886">
    <property type="term" value="C:plasma membrane"/>
    <property type="evidence" value="ECO:0007669"/>
    <property type="project" value="UniProtKB-SubCell"/>
</dbReference>
<dbReference type="Pfam" id="PF12698">
    <property type="entry name" value="ABC2_membrane_3"/>
    <property type="match status" value="1"/>
</dbReference>
<feature type="transmembrane region" description="Helical" evidence="6">
    <location>
        <begin position="261"/>
        <end position="283"/>
    </location>
</feature>
<feature type="domain" description="ABC-2 type transporter transmembrane" evidence="7">
    <location>
        <begin position="24"/>
        <end position="367"/>
    </location>
</feature>
<dbReference type="EMBL" id="FMJE01000002">
    <property type="protein sequence ID" value="SCM78887.1"/>
    <property type="molecule type" value="Genomic_DNA"/>
</dbReference>
<evidence type="ECO:0000313" key="8">
    <source>
        <dbReference type="EMBL" id="SCM78887.1"/>
    </source>
</evidence>
<evidence type="ECO:0000259" key="7">
    <source>
        <dbReference type="Pfam" id="PF12698"/>
    </source>
</evidence>
<sequence>MSWRQIWKREIRQMFLADCRRAILLFGAPLAYLLLFSLLYGTHTIKAVPLVIYDEDQTQFSRTLIQAFDDSERFRIVDYVVSQDNMEQTLREKAAYAAVHIPKKFAQDAKSGRSATVLLLTDGANILIANTVTTAAQEILAGFARETGAKLAEINTGQMPTMAANKTAPVELRLRVLNNPTQSYLSFFVLGLAMAALQQGIFLAVGASIQNEYQPPGEVSYTRPWTIVIKLFPYWLSGTLAFFITLAAATQLFGIPGKASIFSLLLLAVTFTLAAVAFSALLASICNSELTFTRLSIAYTVPAFVLSGYTWPLEAMDRIGTVLYYAFPLSYFSNVVRELMLAGYSPLLYRNSLILLLGGVLFIVMAVVCHSRRIRHCHDAKAGKPYQA</sequence>
<evidence type="ECO:0000256" key="4">
    <source>
        <dbReference type="ARBA" id="ARBA00022989"/>
    </source>
</evidence>
<evidence type="ECO:0000256" key="2">
    <source>
        <dbReference type="ARBA" id="ARBA00022475"/>
    </source>
</evidence>
<dbReference type="PANTHER" id="PTHR30294:SF29">
    <property type="entry name" value="MULTIDRUG ABC TRANSPORTER PERMEASE YBHS-RELATED"/>
    <property type="match status" value="1"/>
</dbReference>
<accession>A0A212LMZ0</accession>
<organism evidence="8">
    <name type="scientific">uncultured Sporomusa sp</name>
    <dbReference type="NCBI Taxonomy" id="307249"/>
    <lineage>
        <taxon>Bacteria</taxon>
        <taxon>Bacillati</taxon>
        <taxon>Bacillota</taxon>
        <taxon>Negativicutes</taxon>
        <taxon>Selenomonadales</taxon>
        <taxon>Sporomusaceae</taxon>
        <taxon>Sporomusa</taxon>
        <taxon>environmental samples</taxon>
    </lineage>
</organism>
<comment type="subcellular location">
    <subcellularLocation>
        <location evidence="1">Cell membrane</location>
        <topology evidence="1">Multi-pass membrane protein</topology>
    </subcellularLocation>
</comment>
<dbReference type="RefSeq" id="WP_288183295.1">
    <property type="nucleotide sequence ID" value="NZ_LT608335.1"/>
</dbReference>
<evidence type="ECO:0000256" key="5">
    <source>
        <dbReference type="ARBA" id="ARBA00023136"/>
    </source>
</evidence>
<protein>
    <submittedName>
        <fullName evidence="8">Multidrug ABC transporter permease</fullName>
    </submittedName>
</protein>
<gene>
    <name evidence="8" type="ORF">KL86SPO_20290</name>
</gene>
<feature type="transmembrane region" description="Helical" evidence="6">
    <location>
        <begin position="348"/>
        <end position="368"/>
    </location>
</feature>
<feature type="transmembrane region" description="Helical" evidence="6">
    <location>
        <begin position="21"/>
        <end position="40"/>
    </location>
</feature>
<keyword evidence="5 6" id="KW-0472">Membrane</keyword>
<dbReference type="InterPro" id="IPR051449">
    <property type="entry name" value="ABC-2_transporter_component"/>
</dbReference>
<keyword evidence="3 6" id="KW-0812">Transmembrane</keyword>
<feature type="transmembrane region" description="Helical" evidence="6">
    <location>
        <begin position="184"/>
        <end position="206"/>
    </location>
</feature>
<proteinExistence type="predicted"/>
<dbReference type="InterPro" id="IPR013525">
    <property type="entry name" value="ABC2_TM"/>
</dbReference>
<reference evidence="8" key="1">
    <citation type="submission" date="2016-08" db="EMBL/GenBank/DDBJ databases">
        <authorList>
            <person name="Seilhamer J.J."/>
        </authorList>
    </citation>
    <scope>NUCLEOTIDE SEQUENCE</scope>
    <source>
        <strain evidence="8">86</strain>
    </source>
</reference>
<evidence type="ECO:0000256" key="6">
    <source>
        <dbReference type="SAM" id="Phobius"/>
    </source>
</evidence>
<name>A0A212LMZ0_9FIRM</name>
<dbReference type="AlphaFoldDB" id="A0A212LMZ0"/>
<keyword evidence="4 6" id="KW-1133">Transmembrane helix</keyword>
<evidence type="ECO:0000256" key="3">
    <source>
        <dbReference type="ARBA" id="ARBA00022692"/>
    </source>
</evidence>
<dbReference type="GO" id="GO:0140359">
    <property type="term" value="F:ABC-type transporter activity"/>
    <property type="evidence" value="ECO:0007669"/>
    <property type="project" value="InterPro"/>
</dbReference>
<dbReference type="Gene3D" id="3.40.1710.10">
    <property type="entry name" value="abc type-2 transporter like domain"/>
    <property type="match status" value="1"/>
</dbReference>